<dbReference type="PANTHER" id="PTHR30419">
    <property type="entry name" value="HTH-TYPE TRANSCRIPTIONAL REGULATOR YBHD"/>
    <property type="match status" value="1"/>
</dbReference>
<dbReference type="InterPro" id="IPR036390">
    <property type="entry name" value="WH_DNA-bd_sf"/>
</dbReference>
<evidence type="ECO:0000256" key="3">
    <source>
        <dbReference type="ARBA" id="ARBA00023125"/>
    </source>
</evidence>
<keyword evidence="7" id="KW-1185">Reference proteome</keyword>
<dbReference type="Proteomes" id="UP000268007">
    <property type="component" value="Unassembled WGS sequence"/>
</dbReference>
<sequence length="314" mass="35987">MNISLHHFRLIETISKEGTLTKSALTLHLTQSALSHQLKELERIMGTEMFTRQGKMMQLTENGTRFLQSAEKILAEIKSLEEDISNFKSGKTGKLNISTQSYTAYHWLPGIIKSFNCVSPDTNIHILSEASKRPLEYLLRGDLDVAIVRTQMTNAKITYVPVILDRLMVVMCKDNELAKKSVFEIADFGNTELIMPSYDASYQDTPLIEHMIQAHHIKLKNHHRIHYTDTTINMVEANLGIGIMPDWIVKPYLRNHNIVAIPVTPDIDRRTWYAATIKDSPAIQNFVSCLKEYFGTYKNETGRKTKETEIFKRD</sequence>
<keyword evidence="4" id="KW-0804">Transcription</keyword>
<dbReference type="PANTHER" id="PTHR30419:SF8">
    <property type="entry name" value="NITROGEN ASSIMILATION TRANSCRIPTIONAL ACTIVATOR-RELATED"/>
    <property type="match status" value="1"/>
</dbReference>
<reference evidence="6 7" key="1">
    <citation type="submission" date="2018-10" db="EMBL/GenBank/DDBJ databases">
        <title>Genomic Encyclopedia of Archaeal and Bacterial Type Strains, Phase II (KMG-II): from individual species to whole genera.</title>
        <authorList>
            <person name="Goeker M."/>
        </authorList>
    </citation>
    <scope>NUCLEOTIDE SEQUENCE [LARGE SCALE GENOMIC DNA]</scope>
    <source>
        <strain evidence="6 7">DSM 18602</strain>
    </source>
</reference>
<dbReference type="Gene3D" id="3.40.190.290">
    <property type="match status" value="1"/>
</dbReference>
<dbReference type="PROSITE" id="PS50931">
    <property type="entry name" value="HTH_LYSR"/>
    <property type="match status" value="1"/>
</dbReference>
<dbReference type="SUPFAM" id="SSF46785">
    <property type="entry name" value="Winged helix' DNA-binding domain"/>
    <property type="match status" value="1"/>
</dbReference>
<dbReference type="GO" id="GO:0003677">
    <property type="term" value="F:DNA binding"/>
    <property type="evidence" value="ECO:0007669"/>
    <property type="project" value="UniProtKB-KW"/>
</dbReference>
<dbReference type="RefSeq" id="WP_121197179.1">
    <property type="nucleotide sequence ID" value="NZ_RBKU01000001.1"/>
</dbReference>
<feature type="domain" description="HTH lysR-type" evidence="5">
    <location>
        <begin position="3"/>
        <end position="60"/>
    </location>
</feature>
<accession>A0A495IZN0</accession>
<dbReference type="Pfam" id="PF03466">
    <property type="entry name" value="LysR_substrate"/>
    <property type="match status" value="1"/>
</dbReference>
<dbReference type="PRINTS" id="PR00039">
    <property type="entry name" value="HTHLYSR"/>
</dbReference>
<dbReference type="AlphaFoldDB" id="A0A495IZN0"/>
<dbReference type="InterPro" id="IPR050950">
    <property type="entry name" value="HTH-type_LysR_regulators"/>
</dbReference>
<evidence type="ECO:0000313" key="7">
    <source>
        <dbReference type="Proteomes" id="UP000268007"/>
    </source>
</evidence>
<dbReference type="InterPro" id="IPR036388">
    <property type="entry name" value="WH-like_DNA-bd_sf"/>
</dbReference>
<evidence type="ECO:0000256" key="2">
    <source>
        <dbReference type="ARBA" id="ARBA00023015"/>
    </source>
</evidence>
<dbReference type="Gene3D" id="1.10.10.10">
    <property type="entry name" value="Winged helix-like DNA-binding domain superfamily/Winged helix DNA-binding domain"/>
    <property type="match status" value="1"/>
</dbReference>
<evidence type="ECO:0000259" key="5">
    <source>
        <dbReference type="PROSITE" id="PS50931"/>
    </source>
</evidence>
<evidence type="ECO:0000313" key="6">
    <source>
        <dbReference type="EMBL" id="RKR81484.1"/>
    </source>
</evidence>
<protein>
    <submittedName>
        <fullName evidence="6">LysR family transcriptional regulator for metE and metH</fullName>
    </submittedName>
</protein>
<dbReference type="InterPro" id="IPR005119">
    <property type="entry name" value="LysR_subst-bd"/>
</dbReference>
<dbReference type="CDD" id="cd05466">
    <property type="entry name" value="PBP2_LTTR_substrate"/>
    <property type="match status" value="1"/>
</dbReference>
<keyword evidence="2" id="KW-0805">Transcription regulation</keyword>
<gene>
    <name evidence="6" type="ORF">BDD43_1631</name>
</gene>
<dbReference type="SUPFAM" id="SSF53850">
    <property type="entry name" value="Periplasmic binding protein-like II"/>
    <property type="match status" value="1"/>
</dbReference>
<dbReference type="Pfam" id="PF00126">
    <property type="entry name" value="HTH_1"/>
    <property type="match status" value="1"/>
</dbReference>
<keyword evidence="3" id="KW-0238">DNA-binding</keyword>
<name>A0A495IZN0_9SPHI</name>
<dbReference type="OrthoDB" id="9803735at2"/>
<organism evidence="6 7">
    <name type="scientific">Mucilaginibacter gracilis</name>
    <dbReference type="NCBI Taxonomy" id="423350"/>
    <lineage>
        <taxon>Bacteria</taxon>
        <taxon>Pseudomonadati</taxon>
        <taxon>Bacteroidota</taxon>
        <taxon>Sphingobacteriia</taxon>
        <taxon>Sphingobacteriales</taxon>
        <taxon>Sphingobacteriaceae</taxon>
        <taxon>Mucilaginibacter</taxon>
    </lineage>
</organism>
<dbReference type="EMBL" id="RBKU01000001">
    <property type="protein sequence ID" value="RKR81484.1"/>
    <property type="molecule type" value="Genomic_DNA"/>
</dbReference>
<comment type="similarity">
    <text evidence="1">Belongs to the LysR transcriptional regulatory family.</text>
</comment>
<evidence type="ECO:0000256" key="4">
    <source>
        <dbReference type="ARBA" id="ARBA00023163"/>
    </source>
</evidence>
<dbReference type="GO" id="GO:0005829">
    <property type="term" value="C:cytosol"/>
    <property type="evidence" value="ECO:0007669"/>
    <property type="project" value="TreeGrafter"/>
</dbReference>
<proteinExistence type="inferred from homology"/>
<dbReference type="GO" id="GO:0003700">
    <property type="term" value="F:DNA-binding transcription factor activity"/>
    <property type="evidence" value="ECO:0007669"/>
    <property type="project" value="InterPro"/>
</dbReference>
<dbReference type="InterPro" id="IPR000847">
    <property type="entry name" value="LysR_HTH_N"/>
</dbReference>
<comment type="caution">
    <text evidence="6">The sequence shown here is derived from an EMBL/GenBank/DDBJ whole genome shotgun (WGS) entry which is preliminary data.</text>
</comment>
<evidence type="ECO:0000256" key="1">
    <source>
        <dbReference type="ARBA" id="ARBA00009437"/>
    </source>
</evidence>